<dbReference type="AlphaFoldDB" id="X0Z7D1"/>
<reference evidence="1" key="1">
    <citation type="journal article" date="2014" name="Front. Microbiol.">
        <title>High frequency of phylogenetically diverse reductive dehalogenase-homologous genes in deep subseafloor sedimentary metagenomes.</title>
        <authorList>
            <person name="Kawai M."/>
            <person name="Futagami T."/>
            <person name="Toyoda A."/>
            <person name="Takaki Y."/>
            <person name="Nishi S."/>
            <person name="Hori S."/>
            <person name="Arai W."/>
            <person name="Tsubouchi T."/>
            <person name="Morono Y."/>
            <person name="Uchiyama I."/>
            <person name="Ito T."/>
            <person name="Fujiyama A."/>
            <person name="Inagaki F."/>
            <person name="Takami H."/>
        </authorList>
    </citation>
    <scope>NUCLEOTIDE SEQUENCE</scope>
    <source>
        <strain evidence="1">Expedition CK06-06</strain>
    </source>
</reference>
<evidence type="ECO:0000313" key="1">
    <source>
        <dbReference type="EMBL" id="GAG56303.1"/>
    </source>
</evidence>
<name>X0Z7D1_9ZZZZ</name>
<organism evidence="1">
    <name type="scientific">marine sediment metagenome</name>
    <dbReference type="NCBI Taxonomy" id="412755"/>
    <lineage>
        <taxon>unclassified sequences</taxon>
        <taxon>metagenomes</taxon>
        <taxon>ecological metagenomes</taxon>
    </lineage>
</organism>
<comment type="caution">
    <text evidence="1">The sequence shown here is derived from an EMBL/GenBank/DDBJ whole genome shotgun (WGS) entry which is preliminary data.</text>
</comment>
<accession>X0Z7D1</accession>
<protein>
    <submittedName>
        <fullName evidence="1">Uncharacterized protein</fullName>
    </submittedName>
</protein>
<proteinExistence type="predicted"/>
<dbReference type="EMBL" id="BART01008659">
    <property type="protein sequence ID" value="GAG56303.1"/>
    <property type="molecule type" value="Genomic_DNA"/>
</dbReference>
<sequence>GSETALDFDISIRVVSNGVASTVIVNAAVANVAPTSTSTSYDVDNLTVDAGAEDDEPFLSLTDNTVITGEPSQLVGNGTSLASPNNLIGLVYSISNQQRTEPGATIDVDKFFINSDGEIYRKANVSFSADEEYEIDVLLEDASGENVNTLTTQ</sequence>
<feature type="non-terminal residue" evidence="1">
    <location>
        <position position="1"/>
    </location>
</feature>
<gene>
    <name evidence="1" type="ORF">S01H4_19418</name>
</gene>